<evidence type="ECO:0000259" key="12">
    <source>
        <dbReference type="Pfam" id="PF08543"/>
    </source>
</evidence>
<dbReference type="PANTHER" id="PTHR20858">
    <property type="entry name" value="PHOSPHOMETHYLPYRIMIDINE KINASE"/>
    <property type="match status" value="1"/>
</dbReference>
<comment type="caution">
    <text evidence="13">The sequence shown here is derived from an EMBL/GenBank/DDBJ whole genome shotgun (WGS) entry which is preliminary data.</text>
</comment>
<dbReference type="EC" id="2.7.1.49" evidence="5"/>
<protein>
    <recommendedName>
        <fullName evidence="7">Hydroxymethylpyrimidine/phosphomethylpyrimidine kinase</fullName>
        <ecNumber evidence="5">2.7.1.49</ecNumber>
        <ecNumber evidence="6">2.7.4.7</ecNumber>
    </recommendedName>
    <alternativeName>
        <fullName evidence="10">Hydroxymethylpyrimidine kinase</fullName>
    </alternativeName>
    <alternativeName>
        <fullName evidence="11">Hydroxymethylpyrimidine phosphate kinase</fullName>
    </alternativeName>
</protein>
<dbReference type="EMBL" id="JBHUEO010000017">
    <property type="protein sequence ID" value="MFD1706652.1"/>
    <property type="molecule type" value="Genomic_DNA"/>
</dbReference>
<evidence type="ECO:0000256" key="5">
    <source>
        <dbReference type="ARBA" id="ARBA00012135"/>
    </source>
</evidence>
<dbReference type="CDD" id="cd01169">
    <property type="entry name" value="HMPP_kinase"/>
    <property type="match status" value="1"/>
</dbReference>
<dbReference type="Gene3D" id="3.40.1190.20">
    <property type="match status" value="1"/>
</dbReference>
<evidence type="ECO:0000256" key="6">
    <source>
        <dbReference type="ARBA" id="ARBA00012963"/>
    </source>
</evidence>
<sequence>MKTALTIAGSDSGGGAGIQADLKTFSACGVFGMSAITAVTAQNTVEVRSVQNIDLSVIRDQIAAVFEDIDVDAVKIGMLGNSDIIQTVSDTLKVYQPKYLVIDPVMVSKGGHHLLEKEAVATLSNLLLPMASLVTPNIPEAEVLTGNRIQSESDMYEACRKILSKGPEAVLIKGGHLKGDPTDVFYDGNEFKVFQGRRIETKNVHGTGCTLSSAITAQLAKGASMPEAIQIAKDYITRAIEKSLDIGHGHGPAHHFHPFYDVKNEDERMKHHSLNNSLSASP</sequence>
<accession>A0ABW4KF48</accession>
<evidence type="ECO:0000256" key="2">
    <source>
        <dbReference type="ARBA" id="ARBA00000565"/>
    </source>
</evidence>
<evidence type="ECO:0000256" key="7">
    <source>
        <dbReference type="ARBA" id="ARBA00019161"/>
    </source>
</evidence>
<gene>
    <name evidence="13" type="primary">thiD</name>
    <name evidence="13" type="ORF">ACFSCZ_07770</name>
</gene>
<evidence type="ECO:0000313" key="14">
    <source>
        <dbReference type="Proteomes" id="UP001597301"/>
    </source>
</evidence>
<comment type="catalytic activity">
    <reaction evidence="1">
        <text>4-amino-5-hydroxymethyl-2-methylpyrimidine + ATP = 4-amino-2-methyl-5-(phosphooxymethyl)pyrimidine + ADP + H(+)</text>
        <dbReference type="Rhea" id="RHEA:23096"/>
        <dbReference type="ChEBI" id="CHEBI:15378"/>
        <dbReference type="ChEBI" id="CHEBI:16892"/>
        <dbReference type="ChEBI" id="CHEBI:30616"/>
        <dbReference type="ChEBI" id="CHEBI:58354"/>
        <dbReference type="ChEBI" id="CHEBI:456216"/>
        <dbReference type="EC" id="2.7.1.49"/>
    </reaction>
</comment>
<reference evidence="14" key="1">
    <citation type="journal article" date="2019" name="Int. J. Syst. Evol. Microbiol.">
        <title>The Global Catalogue of Microorganisms (GCM) 10K type strain sequencing project: providing services to taxonomists for standard genome sequencing and annotation.</title>
        <authorList>
            <consortium name="The Broad Institute Genomics Platform"/>
            <consortium name="The Broad Institute Genome Sequencing Center for Infectious Disease"/>
            <person name="Wu L."/>
            <person name="Ma J."/>
        </authorList>
    </citation>
    <scope>NUCLEOTIDE SEQUENCE [LARGE SCALE GENOMIC DNA]</scope>
    <source>
        <strain evidence="14">CGMCC 1.12295</strain>
    </source>
</reference>
<evidence type="ECO:0000313" key="13">
    <source>
        <dbReference type="EMBL" id="MFD1706652.1"/>
    </source>
</evidence>
<dbReference type="Proteomes" id="UP001597301">
    <property type="component" value="Unassembled WGS sequence"/>
</dbReference>
<evidence type="ECO:0000256" key="4">
    <source>
        <dbReference type="ARBA" id="ARBA00009879"/>
    </source>
</evidence>
<dbReference type="InterPro" id="IPR004399">
    <property type="entry name" value="HMP/HMP-P_kinase_dom"/>
</dbReference>
<keyword evidence="13" id="KW-0808">Transferase</keyword>
<dbReference type="SUPFAM" id="SSF53613">
    <property type="entry name" value="Ribokinase-like"/>
    <property type="match status" value="1"/>
</dbReference>
<dbReference type="GO" id="GO:0008902">
    <property type="term" value="F:hydroxymethylpyrimidine kinase activity"/>
    <property type="evidence" value="ECO:0007669"/>
    <property type="project" value="UniProtKB-EC"/>
</dbReference>
<proteinExistence type="inferred from homology"/>
<feature type="domain" description="Pyridoxamine kinase/Phosphomethylpyrimidine kinase" evidence="12">
    <location>
        <begin position="11"/>
        <end position="253"/>
    </location>
</feature>
<organism evidence="13 14">
    <name type="scientific">Siminovitchia sediminis</name>
    <dbReference type="NCBI Taxonomy" id="1274353"/>
    <lineage>
        <taxon>Bacteria</taxon>
        <taxon>Bacillati</taxon>
        <taxon>Bacillota</taxon>
        <taxon>Bacilli</taxon>
        <taxon>Bacillales</taxon>
        <taxon>Bacillaceae</taxon>
        <taxon>Siminovitchia</taxon>
    </lineage>
</organism>
<dbReference type="PANTHER" id="PTHR20858:SF17">
    <property type="entry name" value="HYDROXYMETHYLPYRIMIDINE_PHOSPHOMETHYLPYRIMIDINE KINASE THI20-RELATED"/>
    <property type="match status" value="1"/>
</dbReference>
<dbReference type="RefSeq" id="WP_380773283.1">
    <property type="nucleotide sequence ID" value="NZ_JBHUEO010000017.1"/>
</dbReference>
<dbReference type="EC" id="2.7.4.7" evidence="6"/>
<evidence type="ECO:0000256" key="3">
    <source>
        <dbReference type="ARBA" id="ARBA00004769"/>
    </source>
</evidence>
<dbReference type="NCBIfam" id="TIGR00097">
    <property type="entry name" value="HMP-P_kinase"/>
    <property type="match status" value="1"/>
</dbReference>
<keyword evidence="8" id="KW-0784">Thiamine biosynthesis</keyword>
<evidence type="ECO:0000256" key="11">
    <source>
        <dbReference type="ARBA" id="ARBA00043176"/>
    </source>
</evidence>
<evidence type="ECO:0000256" key="9">
    <source>
        <dbReference type="ARBA" id="ARBA00037917"/>
    </source>
</evidence>
<evidence type="ECO:0000256" key="1">
    <source>
        <dbReference type="ARBA" id="ARBA00000151"/>
    </source>
</evidence>
<dbReference type="GO" id="GO:0008972">
    <property type="term" value="F:phosphomethylpyrimidine kinase activity"/>
    <property type="evidence" value="ECO:0007669"/>
    <property type="project" value="UniProtKB-EC"/>
</dbReference>
<dbReference type="InterPro" id="IPR013749">
    <property type="entry name" value="PM/HMP-P_kinase-1"/>
</dbReference>
<dbReference type="InterPro" id="IPR029056">
    <property type="entry name" value="Ribokinase-like"/>
</dbReference>
<evidence type="ECO:0000256" key="10">
    <source>
        <dbReference type="ARBA" id="ARBA00042102"/>
    </source>
</evidence>
<comment type="pathway">
    <text evidence="3">Cofactor biosynthesis; thiamine diphosphate biosynthesis; 4-amino-2-methyl-5-diphosphomethylpyrimidine from 5-amino-1-(5-phospho-D-ribosyl)imidazole: step 3/3.</text>
</comment>
<evidence type="ECO:0000256" key="8">
    <source>
        <dbReference type="ARBA" id="ARBA00022977"/>
    </source>
</evidence>
<keyword evidence="13" id="KW-0418">Kinase</keyword>
<comment type="pathway">
    <text evidence="9">Cofactor biosynthesis; thiamine diphosphate biosynthesis; 4-amino-2-methyl-5-diphosphomethylpyrimidine from 5-amino-1-(5-phospho-D-ribosyl)imidazole: step 2/3.</text>
</comment>
<comment type="similarity">
    <text evidence="4">Belongs to the ThiD family.</text>
</comment>
<name>A0ABW4KF48_9BACI</name>
<keyword evidence="14" id="KW-1185">Reference proteome</keyword>
<comment type="catalytic activity">
    <reaction evidence="2">
        <text>4-amino-2-methyl-5-(phosphooxymethyl)pyrimidine + ATP = 4-amino-2-methyl-5-(diphosphooxymethyl)pyrimidine + ADP</text>
        <dbReference type="Rhea" id="RHEA:19893"/>
        <dbReference type="ChEBI" id="CHEBI:30616"/>
        <dbReference type="ChEBI" id="CHEBI:57841"/>
        <dbReference type="ChEBI" id="CHEBI:58354"/>
        <dbReference type="ChEBI" id="CHEBI:456216"/>
        <dbReference type="EC" id="2.7.4.7"/>
    </reaction>
</comment>
<dbReference type="Pfam" id="PF08543">
    <property type="entry name" value="Phos_pyr_kin"/>
    <property type="match status" value="1"/>
</dbReference>